<dbReference type="Proteomes" id="UP000567179">
    <property type="component" value="Unassembled WGS sequence"/>
</dbReference>
<dbReference type="AlphaFoldDB" id="A0A8H5B5K1"/>
<dbReference type="Gene3D" id="3.40.50.720">
    <property type="entry name" value="NAD(P)-binding Rossmann-like Domain"/>
    <property type="match status" value="1"/>
</dbReference>
<dbReference type="SUPFAM" id="SSF51735">
    <property type="entry name" value="NAD(P)-binding Rossmann-fold domains"/>
    <property type="match status" value="1"/>
</dbReference>
<evidence type="ECO:0000313" key="3">
    <source>
        <dbReference type="Proteomes" id="UP000567179"/>
    </source>
</evidence>
<feature type="domain" description="Enoyl reductase (ER)" evidence="1">
    <location>
        <begin position="13"/>
        <end position="326"/>
    </location>
</feature>
<dbReference type="Pfam" id="PF08240">
    <property type="entry name" value="ADH_N"/>
    <property type="match status" value="1"/>
</dbReference>
<proteinExistence type="predicted"/>
<evidence type="ECO:0000259" key="1">
    <source>
        <dbReference type="SMART" id="SM00829"/>
    </source>
</evidence>
<dbReference type="GO" id="GO:0016651">
    <property type="term" value="F:oxidoreductase activity, acting on NAD(P)H"/>
    <property type="evidence" value="ECO:0007669"/>
    <property type="project" value="InterPro"/>
</dbReference>
<name>A0A8H5B5K1_9AGAR</name>
<dbReference type="OrthoDB" id="3233595at2759"/>
<organism evidence="2 3">
    <name type="scientific">Psilocybe cf. subviscida</name>
    <dbReference type="NCBI Taxonomy" id="2480587"/>
    <lineage>
        <taxon>Eukaryota</taxon>
        <taxon>Fungi</taxon>
        <taxon>Dikarya</taxon>
        <taxon>Basidiomycota</taxon>
        <taxon>Agaricomycotina</taxon>
        <taxon>Agaricomycetes</taxon>
        <taxon>Agaricomycetidae</taxon>
        <taxon>Agaricales</taxon>
        <taxon>Agaricineae</taxon>
        <taxon>Strophariaceae</taxon>
        <taxon>Psilocybe</taxon>
    </lineage>
</organism>
<dbReference type="Gene3D" id="3.90.180.10">
    <property type="entry name" value="Medium-chain alcohol dehydrogenases, catalytic domain"/>
    <property type="match status" value="1"/>
</dbReference>
<sequence length="351" mass="37443">MPPTTQKALYLEKRFGSYVVGDIAMPKPGPGQVLIKVLAAGLNPVDWKIKEWGMFYEKESDFPAVLGSDLAGTVEGLGDGVTDFKVGDSVFTQAPHLKGFKGYQQHAVAFASTLSKVPSNLSVDQAGTIAGSLTAPYVGLYREVPAGFGLHPPTSPKTQGIYTGTPIVILGGATSVGQNVIQLAKLSGLSPIITTASLSNSEYLKSLGATHVFDRNLPADALRAQVHSVSSGTPINYVYDCVSIESTQKAGLALLDEGGAIALVGPPVLVKSGEGKRVFQVIGWLRKEDNLPLLEPFYHDYVRGFFEKGFLKPNAVEVLSNGLHGVPDGLERLKNDQISRLKLVSRPQETV</sequence>
<dbReference type="PANTHER" id="PTHR45348">
    <property type="entry name" value="HYPOTHETICAL OXIDOREDUCTASE (EUROFUNG)"/>
    <property type="match status" value="1"/>
</dbReference>
<dbReference type="EMBL" id="JAACJJ010000042">
    <property type="protein sequence ID" value="KAF5316463.1"/>
    <property type="molecule type" value="Genomic_DNA"/>
</dbReference>
<dbReference type="SMART" id="SM00829">
    <property type="entry name" value="PKS_ER"/>
    <property type="match status" value="1"/>
</dbReference>
<dbReference type="SUPFAM" id="SSF50129">
    <property type="entry name" value="GroES-like"/>
    <property type="match status" value="1"/>
</dbReference>
<dbReference type="InterPro" id="IPR013149">
    <property type="entry name" value="ADH-like_C"/>
</dbReference>
<dbReference type="InterPro" id="IPR020843">
    <property type="entry name" value="ER"/>
</dbReference>
<dbReference type="InterPro" id="IPR011032">
    <property type="entry name" value="GroES-like_sf"/>
</dbReference>
<evidence type="ECO:0000313" key="2">
    <source>
        <dbReference type="EMBL" id="KAF5316463.1"/>
    </source>
</evidence>
<comment type="caution">
    <text evidence="2">The sequence shown here is derived from an EMBL/GenBank/DDBJ whole genome shotgun (WGS) entry which is preliminary data.</text>
</comment>
<dbReference type="Pfam" id="PF00107">
    <property type="entry name" value="ADH_zinc_N"/>
    <property type="match status" value="1"/>
</dbReference>
<reference evidence="2 3" key="1">
    <citation type="journal article" date="2020" name="ISME J.">
        <title>Uncovering the hidden diversity of litter-decomposition mechanisms in mushroom-forming fungi.</title>
        <authorList>
            <person name="Floudas D."/>
            <person name="Bentzer J."/>
            <person name="Ahren D."/>
            <person name="Johansson T."/>
            <person name="Persson P."/>
            <person name="Tunlid A."/>
        </authorList>
    </citation>
    <scope>NUCLEOTIDE SEQUENCE [LARGE SCALE GENOMIC DNA]</scope>
    <source>
        <strain evidence="2 3">CBS 101986</strain>
    </source>
</reference>
<keyword evidence="3" id="KW-1185">Reference proteome</keyword>
<protein>
    <recommendedName>
        <fullName evidence="1">Enoyl reductase (ER) domain-containing protein</fullName>
    </recommendedName>
</protein>
<dbReference type="InterPro" id="IPR036291">
    <property type="entry name" value="NAD(P)-bd_dom_sf"/>
</dbReference>
<gene>
    <name evidence="2" type="ORF">D9619_006348</name>
</gene>
<dbReference type="InterPro" id="IPR013154">
    <property type="entry name" value="ADH-like_N"/>
</dbReference>
<dbReference type="CDD" id="cd08249">
    <property type="entry name" value="enoyl_reductase_like"/>
    <property type="match status" value="1"/>
</dbReference>
<dbReference type="InterPro" id="IPR047122">
    <property type="entry name" value="Trans-enoyl_RdTase-like"/>
</dbReference>
<dbReference type="PANTHER" id="PTHR45348:SF2">
    <property type="entry name" value="ZINC-TYPE ALCOHOL DEHYDROGENASE-LIKE PROTEIN C2E1P3.01"/>
    <property type="match status" value="1"/>
</dbReference>
<accession>A0A8H5B5K1</accession>